<keyword evidence="3" id="KW-0201">Cytochrome c-type biogenesis</keyword>
<dbReference type="PANTHER" id="PTHR32234">
    <property type="entry name" value="THIOL:DISULFIDE INTERCHANGE PROTEIN DSBD"/>
    <property type="match status" value="1"/>
</dbReference>
<dbReference type="InterPro" id="IPR003834">
    <property type="entry name" value="Cyt_c_assmbl_TM_dom"/>
</dbReference>
<reference evidence="11 13" key="1">
    <citation type="journal article" date="2014" name="Genome Announc.">
        <title>Draft Genome Sequence of Xylella fastidiosa Pear Leaf Scorch Strain in Taiwan.</title>
        <authorList>
            <person name="Su C.C."/>
            <person name="Deng W.L."/>
            <person name="Jan F.J."/>
            <person name="Chang C.J."/>
            <person name="Huang H."/>
            <person name="Chen J."/>
        </authorList>
    </citation>
    <scope>NUCLEOTIDE SEQUENCE [LARGE SCALE GENOMIC DNA]</scope>
    <source>
        <strain evidence="11 13">PLS229</strain>
    </source>
</reference>
<keyword evidence="8" id="KW-0732">Signal</keyword>
<dbReference type="Gene3D" id="2.60.40.1250">
    <property type="entry name" value="Thiol:disulfide interchange protein DsbD, N-terminal domain"/>
    <property type="match status" value="2"/>
</dbReference>
<dbReference type="KEGG" id="xtw:AB672_08810"/>
<dbReference type="Gene3D" id="3.40.30.10">
    <property type="entry name" value="Glutaredoxin"/>
    <property type="match status" value="1"/>
</dbReference>
<keyword evidence="6" id="KW-0676">Redox-active center</keyword>
<keyword evidence="4 7" id="KW-1133">Transmembrane helix</keyword>
<dbReference type="GO" id="GO:0015035">
    <property type="term" value="F:protein-disulfide reductase activity"/>
    <property type="evidence" value="ECO:0007669"/>
    <property type="project" value="TreeGrafter"/>
</dbReference>
<protein>
    <submittedName>
        <fullName evidence="11">Cytochrome C biogenesis protein</fullName>
    </submittedName>
    <submittedName>
        <fullName evidence="12">Protein-disulfide reductase DsbD</fullName>
    </submittedName>
</protein>
<dbReference type="OrthoDB" id="9811036at2"/>
<dbReference type="EMBL" id="JDSQ01000003">
    <property type="protein sequence ID" value="EWS79053.1"/>
    <property type="molecule type" value="Genomic_DNA"/>
</dbReference>
<feature type="transmembrane region" description="Helical" evidence="7">
    <location>
        <begin position="523"/>
        <end position="545"/>
    </location>
</feature>
<evidence type="ECO:0000313" key="14">
    <source>
        <dbReference type="Proteomes" id="UP001430701"/>
    </source>
</evidence>
<sequence>MTLLHRLAALCVLAMISFPVVAMTETDLLPVEQAFVVGVTAPDRHHVLVHWKIADGYYLYRHRIAVRILNDGDFKSDPKLNLPNGYKKHDSYLGDVEIYRGSLTAVRSMLAAKGVRKLALQVHYQGCADAGVCYPPQVRTLQVALPTYANDLDISAKVDKQVGGSSRFDTRPLLSEVAPGIHALPLPAEQAFGFEAIVGDGNHLLLRFTPAKGYYLYRDRTSLALEGVKSVHTDVAHWPQGSKYHDEHFGDVVVYFNQIEVMLPLQRDYSGPVANATLVATFQGCQIDGICYPPMTRRVRLSLPSGKVSSPNRANAVPLMVSPLPGNHMPSQTSLRWSGPDALPGTVSKPAVVVGNVLENHPSHSVSKLFMALSLALAGGLLLNLLPCVLPVLSLKVLALVKSSESRAYARRHATWYTVGVLLSFGVVGGIAIMAQILWGFQLQQPGFVGALVYLMFAVGLSLSGVFTMSSTKFGGIGQSLMARSGPLGDFFAGVLACVVSSACIGPFMGPALVYAFTAPPLLAMLVFLTLGFGLALPFLLIGFVPSLTHRLPVPGPWMQTLKHVLALPMYLTAVWLLWVLGKQRGVDAQSLLLVGVVLLAMGLYWFERSRWNGHRLGLGLSSALLLLALLPLWGVTQLKVPHLITQNVSSDEVVYSPLLLDRLRADNRVVFVNVTADWCVTCKANERNVLSSDAFHDMMHRIDAVYMKGDWTNGDAKITTFLKQHLAVGVPLYVVYGPGAPPNVLPNVLTKDVVEDALLRAAR</sequence>
<feature type="domain" description="Cytochrome C biogenesis protein transmembrane" evidence="9">
    <location>
        <begin position="370"/>
        <end position="578"/>
    </location>
</feature>
<dbReference type="GO" id="GO:0016020">
    <property type="term" value="C:membrane"/>
    <property type="evidence" value="ECO:0007669"/>
    <property type="project" value="UniProtKB-SubCell"/>
</dbReference>
<dbReference type="PANTHER" id="PTHR32234:SF3">
    <property type="entry name" value="SUPPRESSION OF COPPER SENSITIVITY PROTEIN"/>
    <property type="match status" value="1"/>
</dbReference>
<feature type="transmembrane region" description="Helical" evidence="7">
    <location>
        <begin position="414"/>
        <end position="439"/>
    </location>
</feature>
<dbReference type="Pfam" id="PF13899">
    <property type="entry name" value="Thioredoxin_7"/>
    <property type="match status" value="1"/>
</dbReference>
<feature type="transmembrane region" description="Helical" evidence="7">
    <location>
        <begin position="565"/>
        <end position="582"/>
    </location>
</feature>
<feature type="transmembrane region" description="Helical" evidence="7">
    <location>
        <begin position="369"/>
        <end position="393"/>
    </location>
</feature>
<dbReference type="CDD" id="cd02953">
    <property type="entry name" value="DsbDgamma"/>
    <property type="match status" value="1"/>
</dbReference>
<comment type="subcellular location">
    <subcellularLocation>
        <location evidence="1">Membrane</location>
        <topology evidence="1">Multi-pass membrane protein</topology>
    </subcellularLocation>
</comment>
<comment type="caution">
    <text evidence="11">The sequence shown here is derived from an EMBL/GenBank/DDBJ whole genome shotgun (WGS) entry which is preliminary data.</text>
</comment>
<name>Z9JM79_9GAMM</name>
<keyword evidence="14" id="KW-1185">Reference proteome</keyword>
<evidence type="ECO:0000256" key="8">
    <source>
        <dbReference type="SAM" id="SignalP"/>
    </source>
</evidence>
<dbReference type="GeneID" id="68901395"/>
<dbReference type="RefSeq" id="WP_038270434.1">
    <property type="nucleotide sequence ID" value="NZ_CP053627.1"/>
</dbReference>
<evidence type="ECO:0000256" key="1">
    <source>
        <dbReference type="ARBA" id="ARBA00004141"/>
    </source>
</evidence>
<evidence type="ECO:0000259" key="9">
    <source>
        <dbReference type="Pfam" id="PF02683"/>
    </source>
</evidence>
<feature type="signal peptide" evidence="8">
    <location>
        <begin position="1"/>
        <end position="22"/>
    </location>
</feature>
<dbReference type="eggNOG" id="COG4232">
    <property type="taxonomic scope" value="Bacteria"/>
</dbReference>
<dbReference type="InterPro" id="IPR028250">
    <property type="entry name" value="DsbDN"/>
</dbReference>
<evidence type="ECO:0000256" key="2">
    <source>
        <dbReference type="ARBA" id="ARBA00022692"/>
    </source>
</evidence>
<dbReference type="InterPro" id="IPR035671">
    <property type="entry name" value="DsbD_gamma"/>
</dbReference>
<feature type="domain" description="Thiol:disulfide interchange protein DsbD N-terminal" evidence="10">
    <location>
        <begin position="26"/>
        <end position="143"/>
    </location>
</feature>
<dbReference type="Proteomes" id="UP001430701">
    <property type="component" value="Unassembled WGS sequence"/>
</dbReference>
<gene>
    <name evidence="11" type="ORF">AF72_02645</name>
    <name evidence="12" type="ORF">LPH55_02535</name>
</gene>
<evidence type="ECO:0000313" key="12">
    <source>
        <dbReference type="EMBL" id="MCD8472376.1"/>
    </source>
</evidence>
<dbReference type="InterPro" id="IPR036249">
    <property type="entry name" value="Thioredoxin-like_sf"/>
</dbReference>
<evidence type="ECO:0000256" key="7">
    <source>
        <dbReference type="SAM" id="Phobius"/>
    </source>
</evidence>
<evidence type="ECO:0000256" key="5">
    <source>
        <dbReference type="ARBA" id="ARBA00023136"/>
    </source>
</evidence>
<feature type="transmembrane region" description="Helical" evidence="7">
    <location>
        <begin position="491"/>
        <end position="517"/>
    </location>
</feature>
<dbReference type="GO" id="GO:0017004">
    <property type="term" value="P:cytochrome complex assembly"/>
    <property type="evidence" value="ECO:0007669"/>
    <property type="project" value="UniProtKB-KW"/>
</dbReference>
<evidence type="ECO:0000256" key="3">
    <source>
        <dbReference type="ARBA" id="ARBA00022748"/>
    </source>
</evidence>
<proteinExistence type="predicted"/>
<dbReference type="EMBL" id="JAJPPU010000001">
    <property type="protein sequence ID" value="MCD8472376.1"/>
    <property type="molecule type" value="Genomic_DNA"/>
</dbReference>
<evidence type="ECO:0000313" key="13">
    <source>
        <dbReference type="Proteomes" id="UP000020406"/>
    </source>
</evidence>
<evidence type="ECO:0000256" key="6">
    <source>
        <dbReference type="ARBA" id="ARBA00023284"/>
    </source>
</evidence>
<evidence type="ECO:0000313" key="11">
    <source>
        <dbReference type="EMBL" id="EWS79053.1"/>
    </source>
</evidence>
<dbReference type="STRING" id="1444770.AF72_02645"/>
<dbReference type="InterPro" id="IPR017937">
    <property type="entry name" value="Thioredoxin_CS"/>
</dbReference>
<feature type="domain" description="Thiol:disulfide interchange protein DsbD N-terminal" evidence="10">
    <location>
        <begin position="185"/>
        <end position="301"/>
    </location>
</feature>
<dbReference type="Proteomes" id="UP000020406">
    <property type="component" value="Unassembled WGS sequence"/>
</dbReference>
<keyword evidence="2 7" id="KW-0812">Transmembrane</keyword>
<dbReference type="PATRIC" id="fig|1444770.3.peg.637"/>
<feature type="transmembrane region" description="Helical" evidence="7">
    <location>
        <begin position="619"/>
        <end position="637"/>
    </location>
</feature>
<accession>Z9JM79</accession>
<reference evidence="12" key="2">
    <citation type="submission" date="2021-11" db="EMBL/GenBank/DDBJ databases">
        <title>Genome sequence of Xylella taiwanensis PLS432.</title>
        <authorList>
            <person name="Weng L.-W."/>
            <person name="Su C.-C."/>
            <person name="Tsai C.-W."/>
            <person name="Kuo C.-H."/>
        </authorList>
    </citation>
    <scope>NUCLEOTIDE SEQUENCE</scope>
    <source>
        <strain evidence="12">PLS432</strain>
    </source>
</reference>
<feature type="chain" id="PRO_5004992065" evidence="8">
    <location>
        <begin position="23"/>
        <end position="764"/>
    </location>
</feature>
<dbReference type="SUPFAM" id="SSF52833">
    <property type="entry name" value="Thioredoxin-like"/>
    <property type="match status" value="1"/>
</dbReference>
<dbReference type="GO" id="GO:0045454">
    <property type="term" value="P:cell redox homeostasis"/>
    <property type="evidence" value="ECO:0007669"/>
    <property type="project" value="TreeGrafter"/>
</dbReference>
<evidence type="ECO:0000259" key="10">
    <source>
        <dbReference type="Pfam" id="PF11412"/>
    </source>
</evidence>
<dbReference type="Pfam" id="PF11412">
    <property type="entry name" value="DsbD_N"/>
    <property type="match status" value="2"/>
</dbReference>
<dbReference type="InterPro" id="IPR036929">
    <property type="entry name" value="DsbDN_sf"/>
</dbReference>
<dbReference type="Pfam" id="PF02683">
    <property type="entry name" value="DsbD_TM"/>
    <property type="match status" value="1"/>
</dbReference>
<dbReference type="SUPFAM" id="SSF74863">
    <property type="entry name" value="Thiol:disulfide interchange protein DsbD, N-terminal domain (DsbD-alpha)"/>
    <property type="match status" value="2"/>
</dbReference>
<organism evidence="11 13">
    <name type="scientific">Xylella taiwanensis</name>
    <dbReference type="NCBI Taxonomy" id="1444770"/>
    <lineage>
        <taxon>Bacteria</taxon>
        <taxon>Pseudomonadati</taxon>
        <taxon>Pseudomonadota</taxon>
        <taxon>Gammaproteobacteria</taxon>
        <taxon>Lysobacterales</taxon>
        <taxon>Lysobacteraceae</taxon>
        <taxon>Xylella</taxon>
    </lineage>
</organism>
<dbReference type="FunFam" id="3.40.30.10:FF:000327">
    <property type="entry name" value="C-type cytochrome biogenesis protein"/>
    <property type="match status" value="1"/>
</dbReference>
<keyword evidence="5 7" id="KW-0472">Membrane</keyword>
<feature type="transmembrane region" description="Helical" evidence="7">
    <location>
        <begin position="451"/>
        <end position="470"/>
    </location>
</feature>
<feature type="transmembrane region" description="Helical" evidence="7">
    <location>
        <begin position="588"/>
        <end position="607"/>
    </location>
</feature>
<dbReference type="PROSITE" id="PS00194">
    <property type="entry name" value="THIOREDOXIN_1"/>
    <property type="match status" value="1"/>
</dbReference>
<dbReference type="AlphaFoldDB" id="Z9JM79"/>
<evidence type="ECO:0000256" key="4">
    <source>
        <dbReference type="ARBA" id="ARBA00022989"/>
    </source>
</evidence>